<protein>
    <submittedName>
        <fullName evidence="9">CG16704</fullName>
    </submittedName>
</protein>
<evidence type="ECO:0000313" key="10">
    <source>
        <dbReference type="Proteomes" id="UP000494163"/>
    </source>
</evidence>
<evidence type="ECO:0000256" key="2">
    <source>
        <dbReference type="ARBA" id="ARBA00022525"/>
    </source>
</evidence>
<dbReference type="SMART" id="SM00131">
    <property type="entry name" value="KU"/>
    <property type="match status" value="1"/>
</dbReference>
<feature type="domain" description="BPTI/Kunitz inhibitor" evidence="8">
    <location>
        <begin position="26"/>
        <end position="77"/>
    </location>
</feature>
<keyword evidence="6" id="KW-1015">Disulfide bond</keyword>
<dbReference type="SUPFAM" id="SSF57362">
    <property type="entry name" value="BPTI-like"/>
    <property type="match status" value="1"/>
</dbReference>
<evidence type="ECO:0000256" key="7">
    <source>
        <dbReference type="SAM" id="SignalP"/>
    </source>
</evidence>
<dbReference type="SMR" id="A0A0M4E0V2"/>
<dbReference type="PANTHER" id="PTHR45938">
    <property type="entry name" value="ACP24A4-RELATED"/>
    <property type="match status" value="1"/>
</dbReference>
<sequence>MKYFALLLLLCTLLCSTWAGLKNPACGEEFGLMGSCRSQQPKWTYRRDTNECVNFNYGGCEGNQNRFDTKVLCEKTCKV</sequence>
<keyword evidence="3" id="KW-0646">Protease inhibitor</keyword>
<dbReference type="Pfam" id="PF00014">
    <property type="entry name" value="Kunitz_BPTI"/>
    <property type="match status" value="1"/>
</dbReference>
<evidence type="ECO:0000256" key="4">
    <source>
        <dbReference type="ARBA" id="ARBA00022729"/>
    </source>
</evidence>
<dbReference type="EMBL" id="CP012523">
    <property type="protein sequence ID" value="ALC38854.1"/>
    <property type="molecule type" value="Genomic_DNA"/>
</dbReference>
<proteinExistence type="predicted"/>
<keyword evidence="10" id="KW-1185">Reference proteome</keyword>
<evidence type="ECO:0000256" key="1">
    <source>
        <dbReference type="ARBA" id="ARBA00004613"/>
    </source>
</evidence>
<evidence type="ECO:0000259" key="8">
    <source>
        <dbReference type="PROSITE" id="PS50279"/>
    </source>
</evidence>
<feature type="chain" id="PRO_5005792855" evidence="7">
    <location>
        <begin position="20"/>
        <end position="79"/>
    </location>
</feature>
<keyword evidence="4 7" id="KW-0732">Signal</keyword>
<dbReference type="OMA" id="ECINFTY"/>
<dbReference type="PROSITE" id="PS50279">
    <property type="entry name" value="BPTI_KUNITZ_2"/>
    <property type="match status" value="1"/>
</dbReference>
<keyword evidence="5" id="KW-0722">Serine protease inhibitor</keyword>
<dbReference type="FunFam" id="4.10.410.10:FF:000020">
    <property type="entry name" value="Collagen, type VI, alpha 3"/>
    <property type="match status" value="1"/>
</dbReference>
<dbReference type="InterPro" id="IPR036880">
    <property type="entry name" value="Kunitz_BPTI_sf"/>
</dbReference>
<dbReference type="OrthoDB" id="4473401at2759"/>
<dbReference type="InterPro" id="IPR002223">
    <property type="entry name" value="Kunitz_BPTI"/>
</dbReference>
<dbReference type="GO" id="GO:0005615">
    <property type="term" value="C:extracellular space"/>
    <property type="evidence" value="ECO:0007669"/>
    <property type="project" value="TreeGrafter"/>
</dbReference>
<dbReference type="InterPro" id="IPR020901">
    <property type="entry name" value="Prtase_inh_Kunz-CS"/>
</dbReference>
<evidence type="ECO:0000256" key="6">
    <source>
        <dbReference type="ARBA" id="ARBA00023157"/>
    </source>
</evidence>
<evidence type="ECO:0000256" key="5">
    <source>
        <dbReference type="ARBA" id="ARBA00022900"/>
    </source>
</evidence>
<reference evidence="9 10" key="1">
    <citation type="submission" date="2015-08" db="EMBL/GenBank/DDBJ databases">
        <title>Ancestral chromatin configuration constrains chromatin evolution on differentiating sex chromosomes in Drosophila.</title>
        <authorList>
            <person name="Zhou Q."/>
            <person name="Bachtrog D."/>
        </authorList>
    </citation>
    <scope>NUCLEOTIDE SEQUENCE [LARGE SCALE GENOMIC DNA]</scope>
    <source>
        <tissue evidence="9">Whole larvae</tissue>
    </source>
</reference>
<dbReference type="GO" id="GO:0050431">
    <property type="term" value="F:transforming growth factor beta binding"/>
    <property type="evidence" value="ECO:0007669"/>
    <property type="project" value="TreeGrafter"/>
</dbReference>
<comment type="subcellular location">
    <subcellularLocation>
        <location evidence="1">Secreted</location>
    </subcellularLocation>
</comment>
<dbReference type="PRINTS" id="PR00759">
    <property type="entry name" value="BASICPTASE"/>
</dbReference>
<evidence type="ECO:0000256" key="3">
    <source>
        <dbReference type="ARBA" id="ARBA00022690"/>
    </source>
</evidence>
<dbReference type="AlphaFoldDB" id="A0A0M4E0V2"/>
<evidence type="ECO:0000313" key="9">
    <source>
        <dbReference type="EMBL" id="ALC38854.1"/>
    </source>
</evidence>
<gene>
    <name evidence="9" type="ORF">Dbus_chr2Lg939</name>
</gene>
<name>A0A0M4E0V2_DROBS</name>
<dbReference type="GO" id="GO:0004867">
    <property type="term" value="F:serine-type endopeptidase inhibitor activity"/>
    <property type="evidence" value="ECO:0007669"/>
    <property type="project" value="UniProtKB-KW"/>
</dbReference>
<feature type="signal peptide" evidence="7">
    <location>
        <begin position="1"/>
        <end position="19"/>
    </location>
</feature>
<dbReference type="Proteomes" id="UP000494163">
    <property type="component" value="Chromosome 2L"/>
</dbReference>
<keyword evidence="2" id="KW-0964">Secreted</keyword>
<organism evidence="9 10">
    <name type="scientific">Drosophila busckii</name>
    <name type="common">Fruit fly</name>
    <dbReference type="NCBI Taxonomy" id="30019"/>
    <lineage>
        <taxon>Eukaryota</taxon>
        <taxon>Metazoa</taxon>
        <taxon>Ecdysozoa</taxon>
        <taxon>Arthropoda</taxon>
        <taxon>Hexapoda</taxon>
        <taxon>Insecta</taxon>
        <taxon>Pterygota</taxon>
        <taxon>Neoptera</taxon>
        <taxon>Endopterygota</taxon>
        <taxon>Diptera</taxon>
        <taxon>Brachycera</taxon>
        <taxon>Muscomorpha</taxon>
        <taxon>Ephydroidea</taxon>
        <taxon>Drosophilidae</taxon>
        <taxon>Drosophila</taxon>
    </lineage>
</organism>
<accession>A0A0M4E0V2</accession>
<dbReference type="GO" id="GO:0048019">
    <property type="term" value="F:receptor antagonist activity"/>
    <property type="evidence" value="ECO:0007669"/>
    <property type="project" value="TreeGrafter"/>
</dbReference>
<dbReference type="PANTHER" id="PTHR45938:SF11">
    <property type="entry name" value="WAP, KAZAL, IMMUNOGLOBULIN, KUNITZ AND NTR DOMAIN-CONTAINING PROTEIN 2-LIKE"/>
    <property type="match status" value="1"/>
</dbReference>
<dbReference type="PROSITE" id="PS00280">
    <property type="entry name" value="BPTI_KUNITZ_1"/>
    <property type="match status" value="1"/>
</dbReference>
<dbReference type="Gene3D" id="4.10.410.10">
    <property type="entry name" value="Pancreatic trypsin inhibitor Kunitz domain"/>
    <property type="match status" value="1"/>
</dbReference>